<organism evidence="1 2">
    <name type="scientific">Huiozyma naganishii (strain ATCC MYA-139 / BCRC 22969 / CBS 8797 / KCTC 17520 / NBRC 10181 / NCYC 3082 / Yp74L-3)</name>
    <name type="common">Yeast</name>
    <name type="synonym">Kazachstania naganishii</name>
    <dbReference type="NCBI Taxonomy" id="1071383"/>
    <lineage>
        <taxon>Eukaryota</taxon>
        <taxon>Fungi</taxon>
        <taxon>Dikarya</taxon>
        <taxon>Ascomycota</taxon>
        <taxon>Saccharomycotina</taxon>
        <taxon>Saccharomycetes</taxon>
        <taxon>Saccharomycetales</taxon>
        <taxon>Saccharomycetaceae</taxon>
        <taxon>Huiozyma</taxon>
    </lineage>
</organism>
<reference evidence="1 2" key="1">
    <citation type="journal article" date="2011" name="Proc. Natl. Acad. Sci. U.S.A.">
        <title>Evolutionary erosion of yeast sex chromosomes by mating-type switching accidents.</title>
        <authorList>
            <person name="Gordon J.L."/>
            <person name="Armisen D."/>
            <person name="Proux-Wera E."/>
            <person name="Oheigeartaigh S.S."/>
            <person name="Byrne K.P."/>
            <person name="Wolfe K.H."/>
        </authorList>
    </citation>
    <scope>NUCLEOTIDE SEQUENCE [LARGE SCALE GENOMIC DNA]</scope>
    <source>
        <strain evidence="2">ATCC MYA-139 / BCRC 22969 / CBS 8797 / CCRC 22969 / KCTC 17520 / NBRC 10181 / NCYC 3082</strain>
    </source>
</reference>
<dbReference type="Proteomes" id="UP000006310">
    <property type="component" value="Chromosome 4"/>
</dbReference>
<keyword evidence="2" id="KW-1185">Reference proteome</keyword>
<sequence>MGQNPRPGVGIQRTTVTKNVGITKDSVPASPSVRSLKGMISRTSCARRDEARNKSHSLPRCDLVWLAVRRAAHRQTTRAGEPTRLRQETAREGRADDHRLCILEQNFAQSGWCGGDELASIKRERFKINGKWAAKIIYYQKLVI</sequence>
<name>J7RYG3_HUIN7</name>
<gene>
    <name evidence="1" type="primary">KNAG0D04570</name>
    <name evidence="1" type="ordered locus">KNAG_0D04570</name>
</gene>
<evidence type="ECO:0000313" key="2">
    <source>
        <dbReference type="Proteomes" id="UP000006310"/>
    </source>
</evidence>
<dbReference type="HOGENOM" id="CLU_1796766_0_0_1"/>
<dbReference type="EMBL" id="HE978317">
    <property type="protein sequence ID" value="CCK70202.1"/>
    <property type="molecule type" value="Genomic_DNA"/>
</dbReference>
<dbReference type="KEGG" id="kng:KNAG_0D04570"/>
<evidence type="ECO:0000313" key="1">
    <source>
        <dbReference type="EMBL" id="CCK70202.1"/>
    </source>
</evidence>
<dbReference type="AlphaFoldDB" id="J7RYG3"/>
<reference evidence="2" key="2">
    <citation type="submission" date="2012-08" db="EMBL/GenBank/DDBJ databases">
        <title>Genome sequence of Kazachstania naganishii.</title>
        <authorList>
            <person name="Gordon J.L."/>
            <person name="Armisen D."/>
            <person name="Proux-Wera E."/>
            <person name="OhEigeartaigh S.S."/>
            <person name="Byrne K.P."/>
            <person name="Wolfe K.H."/>
        </authorList>
    </citation>
    <scope>NUCLEOTIDE SEQUENCE [LARGE SCALE GENOMIC DNA]</scope>
    <source>
        <strain evidence="2">ATCC MYA-139 / BCRC 22969 / CBS 8797 / CCRC 22969 / KCTC 17520 / NBRC 10181 / NCYC 3082</strain>
    </source>
</reference>
<dbReference type="RefSeq" id="XP_022464448.1">
    <property type="nucleotide sequence ID" value="XM_022607899.1"/>
</dbReference>
<accession>J7RYG3</accession>
<dbReference type="GeneID" id="34525891"/>
<proteinExistence type="predicted"/>
<protein>
    <submittedName>
        <fullName evidence="1">Uncharacterized protein</fullName>
    </submittedName>
</protein>